<evidence type="ECO:0000256" key="7">
    <source>
        <dbReference type="ARBA" id="ARBA00022908"/>
    </source>
</evidence>
<evidence type="ECO:0000256" key="3">
    <source>
        <dbReference type="ARBA" id="ARBA00015810"/>
    </source>
</evidence>
<evidence type="ECO:0000313" key="15">
    <source>
        <dbReference type="Proteomes" id="UP000003764"/>
    </source>
</evidence>
<keyword evidence="4 11" id="KW-0963">Cytoplasm</keyword>
<feature type="domain" description="Core-binding (CB)" evidence="13">
    <location>
        <begin position="11"/>
        <end position="97"/>
    </location>
</feature>
<evidence type="ECO:0000256" key="4">
    <source>
        <dbReference type="ARBA" id="ARBA00022490"/>
    </source>
</evidence>
<dbReference type="PROSITE" id="PS51898">
    <property type="entry name" value="TYR_RECOMBINASE"/>
    <property type="match status" value="1"/>
</dbReference>
<dbReference type="Gene3D" id="1.10.150.130">
    <property type="match status" value="1"/>
</dbReference>
<dbReference type="PROSITE" id="PS51900">
    <property type="entry name" value="CB"/>
    <property type="match status" value="1"/>
</dbReference>
<keyword evidence="5 11" id="KW-0132">Cell division</keyword>
<feature type="active site" evidence="11">
    <location>
        <position position="182"/>
    </location>
</feature>
<evidence type="ECO:0000259" key="12">
    <source>
        <dbReference type="PROSITE" id="PS51898"/>
    </source>
</evidence>
<dbReference type="InterPro" id="IPR044068">
    <property type="entry name" value="CB"/>
</dbReference>
<comment type="subcellular location">
    <subcellularLocation>
        <location evidence="1 11">Cytoplasm</location>
    </subcellularLocation>
</comment>
<feature type="domain" description="Tyr recombinase" evidence="12">
    <location>
        <begin position="118"/>
        <end position="303"/>
    </location>
</feature>
<feature type="active site" evidence="11">
    <location>
        <position position="281"/>
    </location>
</feature>
<evidence type="ECO:0000313" key="14">
    <source>
        <dbReference type="EMBL" id="EFG48987.1"/>
    </source>
</evidence>
<keyword evidence="15" id="KW-1185">Reference proteome</keyword>
<dbReference type="InterPro" id="IPR010998">
    <property type="entry name" value="Integrase_recombinase_N"/>
</dbReference>
<dbReference type="InterPro" id="IPR013762">
    <property type="entry name" value="Integrase-like_cat_sf"/>
</dbReference>
<dbReference type="HAMAP" id="MF_01808">
    <property type="entry name" value="Recomb_XerC_XerD"/>
    <property type="match status" value="1"/>
</dbReference>
<dbReference type="HAMAP" id="MF_01807">
    <property type="entry name" value="Recomb_XerD"/>
    <property type="match status" value="1"/>
</dbReference>
<keyword evidence="6 11" id="KW-0159">Chromosome partition</keyword>
<feature type="active site" evidence="11">
    <location>
        <position position="255"/>
    </location>
</feature>
<dbReference type="Proteomes" id="UP000003764">
    <property type="component" value="Unassembled WGS sequence"/>
</dbReference>
<organism evidence="14 15">
    <name type="scientific">Aerococcus viridans (strain ATCC 11563 / DSM 20340 / CCUG 4311 / JCM 20461 / NBRC 12219 / NCTC 8251 / M1)</name>
    <dbReference type="NCBI Taxonomy" id="655812"/>
    <lineage>
        <taxon>Bacteria</taxon>
        <taxon>Bacillati</taxon>
        <taxon>Bacillota</taxon>
        <taxon>Bacilli</taxon>
        <taxon>Lactobacillales</taxon>
        <taxon>Aerococcaceae</taxon>
        <taxon>Aerococcus</taxon>
    </lineage>
</organism>
<dbReference type="NCBIfam" id="NF040815">
    <property type="entry name" value="recomb_XerA_Arch"/>
    <property type="match status" value="1"/>
</dbReference>
<evidence type="ECO:0000256" key="6">
    <source>
        <dbReference type="ARBA" id="ARBA00022829"/>
    </source>
</evidence>
<evidence type="ECO:0000256" key="1">
    <source>
        <dbReference type="ARBA" id="ARBA00004496"/>
    </source>
</evidence>
<dbReference type="CDD" id="cd00798">
    <property type="entry name" value="INT_XerDC_C"/>
    <property type="match status" value="1"/>
</dbReference>
<dbReference type="NCBIfam" id="TIGR02225">
    <property type="entry name" value="recomb_XerD"/>
    <property type="match status" value="1"/>
</dbReference>
<keyword evidence="9 11" id="KW-0233">DNA recombination</keyword>
<dbReference type="NCBIfam" id="NF001399">
    <property type="entry name" value="PRK00283.1"/>
    <property type="match status" value="1"/>
</dbReference>
<keyword evidence="8 11" id="KW-0238">DNA-binding</keyword>
<evidence type="ECO:0000256" key="9">
    <source>
        <dbReference type="ARBA" id="ARBA00023172"/>
    </source>
</evidence>
<dbReference type="Pfam" id="PF02899">
    <property type="entry name" value="Phage_int_SAM_1"/>
    <property type="match status" value="1"/>
</dbReference>
<dbReference type="InterPro" id="IPR023009">
    <property type="entry name" value="Tyrosine_recombinase_XerC/XerD"/>
</dbReference>
<proteinExistence type="inferred from homology"/>
<dbReference type="Pfam" id="PF00589">
    <property type="entry name" value="Phage_integrase"/>
    <property type="match status" value="1"/>
</dbReference>
<feature type="active site" evidence="11">
    <location>
        <position position="258"/>
    </location>
</feature>
<reference evidence="14 15" key="1">
    <citation type="submission" date="2010-04" db="EMBL/GenBank/DDBJ databases">
        <authorList>
            <person name="Muzny D."/>
            <person name="Qin X."/>
            <person name="Deng J."/>
            <person name="Jiang H."/>
            <person name="Liu Y."/>
            <person name="Qu J."/>
            <person name="Song X.-Z."/>
            <person name="Zhang L."/>
            <person name="Thornton R."/>
            <person name="Coyle M."/>
            <person name="Francisco L."/>
            <person name="Jackson L."/>
            <person name="Javaid M."/>
            <person name="Korchina V."/>
            <person name="Kovar C."/>
            <person name="Mata R."/>
            <person name="Mathew T."/>
            <person name="Ngo R."/>
            <person name="Nguyen L."/>
            <person name="Nguyen N."/>
            <person name="Okwuonu G."/>
            <person name="Ongeri F."/>
            <person name="Pham C."/>
            <person name="Simmons D."/>
            <person name="Wilczek-Boney K."/>
            <person name="Hale W."/>
            <person name="Jakkamsetti A."/>
            <person name="Pham P."/>
            <person name="Ruth R."/>
            <person name="San Lucas F."/>
            <person name="Warren J."/>
            <person name="Zhang J."/>
            <person name="Zhao Z."/>
            <person name="Zhou C."/>
            <person name="Zhu D."/>
            <person name="Lee S."/>
            <person name="Bess C."/>
            <person name="Blankenburg K."/>
            <person name="Forbes L."/>
            <person name="Fu Q."/>
            <person name="Gubbala S."/>
            <person name="Hirani K."/>
            <person name="Jayaseelan J.C."/>
            <person name="Lara F."/>
            <person name="Munidasa M."/>
            <person name="Palculict T."/>
            <person name="Patil S."/>
            <person name="Pu L.-L."/>
            <person name="Saada N."/>
            <person name="Tang L."/>
            <person name="Weissenberger G."/>
            <person name="Zhu Y."/>
            <person name="Hemphill L."/>
            <person name="Shang Y."/>
            <person name="Youmans B."/>
            <person name="Ayvaz T."/>
            <person name="Ross M."/>
            <person name="Santibanez J."/>
            <person name="Aqrawi P."/>
            <person name="Gross S."/>
            <person name="Joshi V."/>
            <person name="Fowler G."/>
            <person name="Nazareth L."/>
            <person name="Reid J."/>
            <person name="Worley K."/>
            <person name="Petrosino J."/>
            <person name="Highlander S."/>
            <person name="Gibbs R."/>
            <person name="Gibbs R."/>
        </authorList>
    </citation>
    <scope>NUCLEOTIDE SEQUENCE [LARGE SCALE GENOMIC DNA]</scope>
    <source>
        <strain evidence="14 15">ATCC 11563</strain>
    </source>
</reference>
<feature type="active site" description="O-(3'-phospho-DNA)-tyrosine intermediate" evidence="11">
    <location>
        <position position="290"/>
    </location>
</feature>
<evidence type="ECO:0000256" key="8">
    <source>
        <dbReference type="ARBA" id="ARBA00023125"/>
    </source>
</evidence>
<dbReference type="InterPro" id="IPR011010">
    <property type="entry name" value="DNA_brk_join_enz"/>
</dbReference>
<evidence type="ECO:0000256" key="10">
    <source>
        <dbReference type="ARBA" id="ARBA00023306"/>
    </source>
</evidence>
<evidence type="ECO:0000256" key="11">
    <source>
        <dbReference type="HAMAP-Rule" id="MF_01807"/>
    </source>
</evidence>
<dbReference type="PANTHER" id="PTHR30349">
    <property type="entry name" value="PHAGE INTEGRASE-RELATED"/>
    <property type="match status" value="1"/>
</dbReference>
<keyword evidence="10 11" id="KW-0131">Cell cycle</keyword>
<evidence type="ECO:0000256" key="2">
    <source>
        <dbReference type="ARBA" id="ARBA00010450"/>
    </source>
</evidence>
<comment type="caution">
    <text evidence="14">The sequence shown here is derived from an EMBL/GenBank/DDBJ whole genome shotgun (WGS) entry which is preliminary data.</text>
</comment>
<dbReference type="SUPFAM" id="SSF56349">
    <property type="entry name" value="DNA breaking-rejoining enzymes"/>
    <property type="match status" value="1"/>
</dbReference>
<name>A0ABP2I759_AERVM</name>
<evidence type="ECO:0000259" key="13">
    <source>
        <dbReference type="PROSITE" id="PS51900"/>
    </source>
</evidence>
<dbReference type="InterPro" id="IPR002104">
    <property type="entry name" value="Integrase_catalytic"/>
</dbReference>
<dbReference type="PANTHER" id="PTHR30349:SF81">
    <property type="entry name" value="TYROSINE RECOMBINASE XERC"/>
    <property type="match status" value="1"/>
</dbReference>
<comment type="similarity">
    <text evidence="2 11">Belongs to the 'phage' integrase family. XerD subfamily.</text>
</comment>
<sequence>MFLLIEERVSMKLTEVIEDFLNTMRVEEGLAENSIISYKQELNRMMTYLNRQGIEKVQVISQDTVLDHLKWMDEDHLATSTRSHYVSTLRHFFRYLKLDGVIEDNPMEKISLPKKTQHLPAVLTLDEVDRILATPDITKPLGLRDRTLLETLYSTGMRVSEIIHIKLEDIHLDMGFIQTIGKGGKERLVPIGEMAEDWINKYLTEGRPKLVKDEDETQGYLFVNNRGKPLSRQGVWKNLKKMVMMAHITKDISPHTLRHSFATHLLENGADLRVVQELLGHSDISTTQIYTHIHAQHMKDIYNQNHPRA</sequence>
<accession>A0ABP2I759</accession>
<comment type="function">
    <text evidence="11">Site-specific tyrosine recombinase, which acts by catalyzing the cutting and rejoining of the recombining DNA molecules. The XerC-XerD complex is essential to convert dimers of the bacterial chromosome into monomers to permit their segregation at cell division. It also contributes to the segregational stability of plasmids.</text>
</comment>
<protein>
    <recommendedName>
        <fullName evidence="3 11">Tyrosine recombinase XerD</fullName>
    </recommendedName>
</protein>
<dbReference type="EMBL" id="ADNT01000102">
    <property type="protein sequence ID" value="EFG48987.1"/>
    <property type="molecule type" value="Genomic_DNA"/>
</dbReference>
<keyword evidence="7 11" id="KW-0229">DNA integration</keyword>
<dbReference type="InterPro" id="IPR050090">
    <property type="entry name" value="Tyrosine_recombinase_XerCD"/>
</dbReference>
<feature type="active site" evidence="11">
    <location>
        <position position="158"/>
    </location>
</feature>
<gene>
    <name evidence="11 14" type="primary">xerD</name>
    <name evidence="14" type="ORF">HMPREF0061_1689</name>
</gene>
<dbReference type="InterPro" id="IPR004107">
    <property type="entry name" value="Integrase_SAM-like_N"/>
</dbReference>
<dbReference type="Gene3D" id="1.10.443.10">
    <property type="entry name" value="Intergrase catalytic core"/>
    <property type="match status" value="1"/>
</dbReference>
<comment type="subunit">
    <text evidence="11">Forms a cyclic heterotetrameric complex composed of two molecules of XerC and two molecules of XerD.</text>
</comment>
<dbReference type="InterPro" id="IPR011932">
    <property type="entry name" value="Recomb_XerD"/>
</dbReference>
<evidence type="ECO:0000256" key="5">
    <source>
        <dbReference type="ARBA" id="ARBA00022618"/>
    </source>
</evidence>